<name>A0A7S4UEQ1_GUITH</name>
<dbReference type="EMBL" id="HBKN01052320">
    <property type="protein sequence ID" value="CAE2343092.1"/>
    <property type="molecule type" value="Transcribed_RNA"/>
</dbReference>
<organism evidence="1">
    <name type="scientific">Guillardia theta</name>
    <name type="common">Cryptophyte</name>
    <name type="synonym">Cryptomonas phi</name>
    <dbReference type="NCBI Taxonomy" id="55529"/>
    <lineage>
        <taxon>Eukaryota</taxon>
        <taxon>Cryptophyceae</taxon>
        <taxon>Pyrenomonadales</taxon>
        <taxon>Geminigeraceae</taxon>
        <taxon>Guillardia</taxon>
    </lineage>
</organism>
<gene>
    <name evidence="1" type="ORF">GTHE00462_LOCUS40846</name>
</gene>
<accession>A0A7S4UEQ1</accession>
<sequence length="158" mass="18031">MCDEIIEILQNYDSSDESCREDENVCFKNSDLSDIFLCIALGHSLKRTESLFKIFPIELIQNCLCAEIRQQFWAFQSSIGYVTPEPFAPACWNTAPPPVSRRKIKSEAFSSSEYARKHQPVREVNWPQSVPGKLPKHFHVLEVEGWDQDMAGGDGMCE</sequence>
<protein>
    <submittedName>
        <fullName evidence="1">Uncharacterized protein</fullName>
    </submittedName>
</protein>
<dbReference type="AlphaFoldDB" id="A0A7S4UEQ1"/>
<proteinExistence type="predicted"/>
<reference evidence="1" key="1">
    <citation type="submission" date="2021-01" db="EMBL/GenBank/DDBJ databases">
        <authorList>
            <person name="Corre E."/>
            <person name="Pelletier E."/>
            <person name="Niang G."/>
            <person name="Scheremetjew M."/>
            <person name="Finn R."/>
            <person name="Kale V."/>
            <person name="Holt S."/>
            <person name="Cochrane G."/>
            <person name="Meng A."/>
            <person name="Brown T."/>
            <person name="Cohen L."/>
        </authorList>
    </citation>
    <scope>NUCLEOTIDE SEQUENCE</scope>
    <source>
        <strain evidence="1">CCMP 2712</strain>
    </source>
</reference>
<evidence type="ECO:0000313" key="1">
    <source>
        <dbReference type="EMBL" id="CAE2343092.1"/>
    </source>
</evidence>